<feature type="region of interest" description="Disordered" evidence="3">
    <location>
        <begin position="83"/>
        <end position="111"/>
    </location>
</feature>
<feature type="region of interest" description="Disordered" evidence="3">
    <location>
        <begin position="137"/>
        <end position="159"/>
    </location>
</feature>
<evidence type="ECO:0000256" key="3">
    <source>
        <dbReference type="SAM" id="MobiDB-lite"/>
    </source>
</evidence>
<keyword evidence="1" id="KW-0539">Nucleus</keyword>
<reference evidence="5" key="2">
    <citation type="journal article" date="2015" name="Data Brief">
        <title>Shoot transcriptome of the giant reed, Arundo donax.</title>
        <authorList>
            <person name="Barrero R.A."/>
            <person name="Guerrero F.D."/>
            <person name="Moolhuijzen P."/>
            <person name="Goolsby J.A."/>
            <person name="Tidwell J."/>
            <person name="Bellgard S.E."/>
            <person name="Bellgard M.I."/>
        </authorList>
    </citation>
    <scope>NUCLEOTIDE SEQUENCE</scope>
    <source>
        <tissue evidence="5">Shoot tissue taken approximately 20 cm above the soil surface</tissue>
    </source>
</reference>
<proteinExistence type="predicted"/>
<evidence type="ECO:0000313" key="5">
    <source>
        <dbReference type="EMBL" id="JAD82853.1"/>
    </source>
</evidence>
<accession>A0A0A9D835</accession>
<name>A0A0A9D835_ARUDO</name>
<comment type="caution">
    <text evidence="2">Lacks conserved residue(s) required for the propagation of feature annotation.</text>
</comment>
<dbReference type="AlphaFoldDB" id="A0A0A9D835"/>
<dbReference type="PANTHER" id="PTHR34122">
    <property type="entry name" value="EXPRESSED PROTEIN-RELATED"/>
    <property type="match status" value="1"/>
</dbReference>
<organism evidence="5">
    <name type="scientific">Arundo donax</name>
    <name type="common">Giant reed</name>
    <name type="synonym">Donax arundinaceus</name>
    <dbReference type="NCBI Taxonomy" id="35708"/>
    <lineage>
        <taxon>Eukaryota</taxon>
        <taxon>Viridiplantae</taxon>
        <taxon>Streptophyta</taxon>
        <taxon>Embryophyta</taxon>
        <taxon>Tracheophyta</taxon>
        <taxon>Spermatophyta</taxon>
        <taxon>Magnoliopsida</taxon>
        <taxon>Liliopsida</taxon>
        <taxon>Poales</taxon>
        <taxon>Poaceae</taxon>
        <taxon>PACMAD clade</taxon>
        <taxon>Arundinoideae</taxon>
        <taxon>Arundineae</taxon>
        <taxon>Arundo</taxon>
    </lineage>
</organism>
<evidence type="ECO:0000256" key="1">
    <source>
        <dbReference type="ARBA" id="ARBA00023242"/>
    </source>
</evidence>
<feature type="compositionally biased region" description="Low complexity" evidence="3">
    <location>
        <begin position="87"/>
        <end position="96"/>
    </location>
</feature>
<feature type="compositionally biased region" description="Low complexity" evidence="3">
    <location>
        <begin position="8"/>
        <end position="20"/>
    </location>
</feature>
<feature type="compositionally biased region" description="Pro residues" evidence="3">
    <location>
        <begin position="232"/>
        <end position="242"/>
    </location>
</feature>
<dbReference type="PANTHER" id="PTHR34122:SF1">
    <property type="entry name" value="EXPRESSED PROTEIN"/>
    <property type="match status" value="1"/>
</dbReference>
<dbReference type="EMBL" id="GBRH01215042">
    <property type="protein sequence ID" value="JAD82853.1"/>
    <property type="molecule type" value="Transcribed_RNA"/>
</dbReference>
<evidence type="ECO:0000259" key="4">
    <source>
        <dbReference type="PROSITE" id="PS51667"/>
    </source>
</evidence>
<dbReference type="Pfam" id="PF08879">
    <property type="entry name" value="WRC"/>
    <property type="match status" value="1"/>
</dbReference>
<feature type="compositionally biased region" description="Low complexity" evidence="3">
    <location>
        <begin position="60"/>
        <end position="71"/>
    </location>
</feature>
<evidence type="ECO:0000256" key="2">
    <source>
        <dbReference type="PROSITE-ProRule" id="PRU01002"/>
    </source>
</evidence>
<protein>
    <recommendedName>
        <fullName evidence="4">WRC domain-containing protein</fullName>
    </recommendedName>
</protein>
<feature type="region of interest" description="Disordered" evidence="3">
    <location>
        <begin position="198"/>
        <end position="242"/>
    </location>
</feature>
<feature type="region of interest" description="Disordered" evidence="3">
    <location>
        <begin position="1"/>
        <end position="71"/>
    </location>
</feature>
<dbReference type="InterPro" id="IPR014977">
    <property type="entry name" value="WRC_dom"/>
</dbReference>
<reference evidence="5" key="1">
    <citation type="submission" date="2014-09" db="EMBL/GenBank/DDBJ databases">
        <authorList>
            <person name="Magalhaes I.L.F."/>
            <person name="Oliveira U."/>
            <person name="Santos F.R."/>
            <person name="Vidigal T.H.D.A."/>
            <person name="Brescovit A.D."/>
            <person name="Santos A.J."/>
        </authorList>
    </citation>
    <scope>NUCLEOTIDE SEQUENCE</scope>
    <source>
        <tissue evidence="5">Shoot tissue taken approximately 20 cm above the soil surface</tissue>
    </source>
</reference>
<feature type="domain" description="WRC" evidence="4">
    <location>
        <begin position="163"/>
        <end position="207"/>
    </location>
</feature>
<sequence>MRIRRRPQGQPLSSLLLPSDPSAPQPPPNASRDHQERPAGDRKDDLQLHPNAPADLGDEPSSPAARRAALLPLLPQDSVVECRRSHGAQQQGTAADGGHRSLQNGHHNMPEPVIKTEERLVNGVGRGMPVTEVTPNVMTKEENKDDSSGGGGGMKKRRGPAVLLEGSRCSRMNGRGWRCSQPTLVGYALCEHHLGKGRMRSAAAGRGGASQLGRTEHRKNASAAVTSAPKPADVPPPSLRPC</sequence>
<dbReference type="PROSITE" id="PS51667">
    <property type="entry name" value="WRC"/>
    <property type="match status" value="1"/>
</dbReference>
<feature type="compositionally biased region" description="Basic and acidic residues" evidence="3">
    <location>
        <begin position="31"/>
        <end position="47"/>
    </location>
</feature>